<protein>
    <submittedName>
        <fullName evidence="3">Uncharacterized protein</fullName>
    </submittedName>
</protein>
<evidence type="ECO:0000256" key="2">
    <source>
        <dbReference type="SAM" id="Phobius"/>
    </source>
</evidence>
<evidence type="ECO:0000313" key="3">
    <source>
        <dbReference type="EMBL" id="OIN55909.1"/>
    </source>
</evidence>
<feature type="compositionally biased region" description="Basic and acidic residues" evidence="1">
    <location>
        <begin position="89"/>
        <end position="107"/>
    </location>
</feature>
<feature type="region of interest" description="Disordered" evidence="1">
    <location>
        <begin position="61"/>
        <end position="130"/>
    </location>
</feature>
<keyword evidence="2" id="KW-1133">Transmembrane helix</keyword>
<keyword evidence="4" id="KW-1185">Reference proteome</keyword>
<keyword evidence="2" id="KW-0472">Membrane</keyword>
<dbReference type="RefSeq" id="WP_071506463.1">
    <property type="nucleotide sequence ID" value="NZ_MORL01000032.1"/>
</dbReference>
<reference evidence="3 4" key="1">
    <citation type="submission" date="2016-10" db="EMBL/GenBank/DDBJ databases">
        <title>Arsenicibacter rosenii gen. nov., sp. nov., an efficient arsenic-methylating bacterium isolated from an arsenic-contaminated paddy soil.</title>
        <authorList>
            <person name="Huang K."/>
        </authorList>
    </citation>
    <scope>NUCLEOTIDE SEQUENCE [LARGE SCALE GENOMIC DNA]</scope>
    <source>
        <strain evidence="3 4">SM-1</strain>
    </source>
</reference>
<dbReference type="EMBL" id="MORL01000032">
    <property type="protein sequence ID" value="OIN55909.1"/>
    <property type="molecule type" value="Genomic_DNA"/>
</dbReference>
<comment type="caution">
    <text evidence="3">The sequence shown here is derived from an EMBL/GenBank/DDBJ whole genome shotgun (WGS) entry which is preliminary data.</text>
</comment>
<dbReference type="AlphaFoldDB" id="A0A1S2VB59"/>
<accession>A0A1S2VB59</accession>
<name>A0A1S2VB59_9BACT</name>
<sequence length="130" mass="13878">MKGFLPFSVANNPFLLIRRGPVRLPGYLVSAVLLALFFGLTAPVRVVRPDQVTPVRVMTSRTDSICPAQTGGTFPDSDGSAGEGSSLTTRHEGSDPADRYGKDEKQAPEVLVSPVTHQQPPALALHSDPK</sequence>
<keyword evidence="2" id="KW-0812">Transmembrane</keyword>
<evidence type="ECO:0000256" key="1">
    <source>
        <dbReference type="SAM" id="MobiDB-lite"/>
    </source>
</evidence>
<evidence type="ECO:0000313" key="4">
    <source>
        <dbReference type="Proteomes" id="UP000181790"/>
    </source>
</evidence>
<feature type="transmembrane region" description="Helical" evidence="2">
    <location>
        <begin position="24"/>
        <end position="47"/>
    </location>
</feature>
<organism evidence="3 4">
    <name type="scientific">Arsenicibacter rosenii</name>
    <dbReference type="NCBI Taxonomy" id="1750698"/>
    <lineage>
        <taxon>Bacteria</taxon>
        <taxon>Pseudomonadati</taxon>
        <taxon>Bacteroidota</taxon>
        <taxon>Cytophagia</taxon>
        <taxon>Cytophagales</taxon>
        <taxon>Spirosomataceae</taxon>
        <taxon>Arsenicibacter</taxon>
    </lineage>
</organism>
<dbReference type="Proteomes" id="UP000181790">
    <property type="component" value="Unassembled WGS sequence"/>
</dbReference>
<proteinExistence type="predicted"/>
<gene>
    <name evidence="3" type="ORF">BLX24_27550</name>
</gene>